<dbReference type="RefSeq" id="WP_112745089.1">
    <property type="nucleotide sequence ID" value="NZ_QMFY01000001.1"/>
</dbReference>
<feature type="domain" description="Histidine kinase/HSP90-like ATPase" evidence="1">
    <location>
        <begin position="48"/>
        <end position="144"/>
    </location>
</feature>
<dbReference type="InterPro" id="IPR003594">
    <property type="entry name" value="HATPase_dom"/>
</dbReference>
<sequence length="144" mass="16131">MQQIDQPKKIEIREYLSRIIDVIVATHRNPHLTVSFQLDINPIECSPYTAMNIAQLVKELIENSLRHGYRGRAFAQISITLKEQGSQCSLVVADNGGGMNGNSDPYKDVSSGLHLVSVFVANLKGHVRMIQSHGTRFEIEFPKN</sequence>
<dbReference type="Gene3D" id="3.30.565.10">
    <property type="entry name" value="Histidine kinase-like ATPase, C-terminal domain"/>
    <property type="match status" value="1"/>
</dbReference>
<keyword evidence="3" id="KW-1185">Reference proteome</keyword>
<comment type="caution">
    <text evidence="2">The sequence shown here is derived from an EMBL/GenBank/DDBJ whole genome shotgun (WGS) entry which is preliminary data.</text>
</comment>
<name>A0A364Y6Z0_9BACT</name>
<evidence type="ECO:0000313" key="3">
    <source>
        <dbReference type="Proteomes" id="UP000251889"/>
    </source>
</evidence>
<dbReference type="EMBL" id="QMFY01000001">
    <property type="protein sequence ID" value="RAW02874.1"/>
    <property type="molecule type" value="Genomic_DNA"/>
</dbReference>
<gene>
    <name evidence="2" type="ORF">DQQ10_01835</name>
</gene>
<evidence type="ECO:0000313" key="2">
    <source>
        <dbReference type="EMBL" id="RAW02874.1"/>
    </source>
</evidence>
<protein>
    <recommendedName>
        <fullName evidence="1">Histidine kinase/HSP90-like ATPase domain-containing protein</fullName>
    </recommendedName>
</protein>
<dbReference type="OrthoDB" id="6315947at2"/>
<dbReference type="SMART" id="SM00387">
    <property type="entry name" value="HATPase_c"/>
    <property type="match status" value="1"/>
</dbReference>
<dbReference type="PANTHER" id="PTHR43065">
    <property type="entry name" value="SENSOR HISTIDINE KINASE"/>
    <property type="match status" value="1"/>
</dbReference>
<organism evidence="2 3">
    <name type="scientific">Pseudochryseolinea flava</name>
    <dbReference type="NCBI Taxonomy" id="2059302"/>
    <lineage>
        <taxon>Bacteria</taxon>
        <taxon>Pseudomonadati</taxon>
        <taxon>Bacteroidota</taxon>
        <taxon>Cytophagia</taxon>
        <taxon>Cytophagales</taxon>
        <taxon>Fulvivirgaceae</taxon>
        <taxon>Pseudochryseolinea</taxon>
    </lineage>
</organism>
<dbReference type="Proteomes" id="UP000251889">
    <property type="component" value="Unassembled WGS sequence"/>
</dbReference>
<dbReference type="SUPFAM" id="SSF55874">
    <property type="entry name" value="ATPase domain of HSP90 chaperone/DNA topoisomerase II/histidine kinase"/>
    <property type="match status" value="1"/>
</dbReference>
<evidence type="ECO:0000259" key="1">
    <source>
        <dbReference type="SMART" id="SM00387"/>
    </source>
</evidence>
<dbReference type="Pfam" id="PF02518">
    <property type="entry name" value="HATPase_c"/>
    <property type="match status" value="1"/>
</dbReference>
<dbReference type="PANTHER" id="PTHR43065:SF23">
    <property type="entry name" value="SENSOR HISTIDINE KINASE PDTAS"/>
    <property type="match status" value="1"/>
</dbReference>
<accession>A0A364Y6Z0</accession>
<dbReference type="InterPro" id="IPR036890">
    <property type="entry name" value="HATPase_C_sf"/>
</dbReference>
<dbReference type="AlphaFoldDB" id="A0A364Y6Z0"/>
<reference evidence="2 3" key="1">
    <citation type="submission" date="2018-06" db="EMBL/GenBank/DDBJ databases">
        <title>Chryseolinea flavus sp. nov., a member of the phylum Bacteroidetes isolated from soil.</title>
        <authorList>
            <person name="Li Y."/>
            <person name="Wang J."/>
        </authorList>
    </citation>
    <scope>NUCLEOTIDE SEQUENCE [LARGE SCALE GENOMIC DNA]</scope>
    <source>
        <strain evidence="2 3">SDU1-6</strain>
    </source>
</reference>
<proteinExistence type="predicted"/>